<evidence type="ECO:0000313" key="1">
    <source>
        <dbReference type="EMBL" id="MFD2234491.1"/>
    </source>
</evidence>
<name>A0ABW5CCR7_9PROT</name>
<protein>
    <submittedName>
        <fullName evidence="1">DUF6165 family protein</fullName>
    </submittedName>
</protein>
<sequence length="128" mass="14414">MSVLVPVSWGEVIDKITILEIKAERLSDPAKLANVRRELDALAAVRDREFPGHAGLAALAGELKTINESLWEIEDEIRDCERAQDFGETFIRLARSVYVTNDRRAAVKRRINDLLGSDLVEEKSYAAY</sequence>
<organism evidence="1 2">
    <name type="scientific">Phaeospirillum tilakii</name>
    <dbReference type="NCBI Taxonomy" id="741673"/>
    <lineage>
        <taxon>Bacteria</taxon>
        <taxon>Pseudomonadati</taxon>
        <taxon>Pseudomonadota</taxon>
        <taxon>Alphaproteobacteria</taxon>
        <taxon>Rhodospirillales</taxon>
        <taxon>Rhodospirillaceae</taxon>
        <taxon>Phaeospirillum</taxon>
    </lineage>
</organism>
<dbReference type="Proteomes" id="UP001597296">
    <property type="component" value="Unassembled WGS sequence"/>
</dbReference>
<comment type="caution">
    <text evidence="1">The sequence shown here is derived from an EMBL/GenBank/DDBJ whole genome shotgun (WGS) entry which is preliminary data.</text>
</comment>
<accession>A0ABW5CCR7</accession>
<keyword evidence="2" id="KW-1185">Reference proteome</keyword>
<dbReference type="RefSeq" id="WP_377316753.1">
    <property type="nucleotide sequence ID" value="NZ_JBHUIY010000022.1"/>
</dbReference>
<gene>
    <name evidence="1" type="ORF">ACFSNB_11805</name>
</gene>
<dbReference type="InterPro" id="IPR046163">
    <property type="entry name" value="DUF6165"/>
</dbReference>
<dbReference type="EMBL" id="JBHUIY010000022">
    <property type="protein sequence ID" value="MFD2234491.1"/>
    <property type="molecule type" value="Genomic_DNA"/>
</dbReference>
<reference evidence="2" key="1">
    <citation type="journal article" date="2019" name="Int. J. Syst. Evol. Microbiol.">
        <title>The Global Catalogue of Microorganisms (GCM) 10K type strain sequencing project: providing services to taxonomists for standard genome sequencing and annotation.</title>
        <authorList>
            <consortium name="The Broad Institute Genomics Platform"/>
            <consortium name="The Broad Institute Genome Sequencing Center for Infectious Disease"/>
            <person name="Wu L."/>
            <person name="Ma J."/>
        </authorList>
    </citation>
    <scope>NUCLEOTIDE SEQUENCE [LARGE SCALE GENOMIC DNA]</scope>
    <source>
        <strain evidence="2">KCTC 15012</strain>
    </source>
</reference>
<proteinExistence type="predicted"/>
<evidence type="ECO:0000313" key="2">
    <source>
        <dbReference type="Proteomes" id="UP001597296"/>
    </source>
</evidence>
<dbReference type="Pfam" id="PF19662">
    <property type="entry name" value="DUF6165"/>
    <property type="match status" value="1"/>
</dbReference>